<organism evidence="4 5">
    <name type="scientific">Dictyostelium firmibasis</name>
    <dbReference type="NCBI Taxonomy" id="79012"/>
    <lineage>
        <taxon>Eukaryota</taxon>
        <taxon>Amoebozoa</taxon>
        <taxon>Evosea</taxon>
        <taxon>Eumycetozoa</taxon>
        <taxon>Dictyostelia</taxon>
        <taxon>Dictyosteliales</taxon>
        <taxon>Dictyosteliaceae</taxon>
        <taxon>Dictyostelium</taxon>
    </lineage>
</organism>
<comment type="caution">
    <text evidence="4">The sequence shown here is derived from an EMBL/GenBank/DDBJ whole genome shotgun (WGS) entry which is preliminary data.</text>
</comment>
<dbReference type="FunFam" id="2.30.33.40:FF:000007">
    <property type="entry name" value="10 kDa chaperonin"/>
    <property type="match status" value="1"/>
</dbReference>
<evidence type="ECO:0000256" key="3">
    <source>
        <dbReference type="RuleBase" id="RU003479"/>
    </source>
</evidence>
<dbReference type="CDD" id="cd00320">
    <property type="entry name" value="cpn10"/>
    <property type="match status" value="1"/>
</dbReference>
<dbReference type="SUPFAM" id="SSF50129">
    <property type="entry name" value="GroES-like"/>
    <property type="match status" value="1"/>
</dbReference>
<evidence type="ECO:0000313" key="5">
    <source>
        <dbReference type="Proteomes" id="UP001344447"/>
    </source>
</evidence>
<dbReference type="GO" id="GO:0005759">
    <property type="term" value="C:mitochondrial matrix"/>
    <property type="evidence" value="ECO:0007669"/>
    <property type="project" value="TreeGrafter"/>
</dbReference>
<proteinExistence type="inferred from homology"/>
<dbReference type="Gene3D" id="2.30.33.40">
    <property type="entry name" value="GroES chaperonin"/>
    <property type="match status" value="1"/>
</dbReference>
<evidence type="ECO:0000313" key="4">
    <source>
        <dbReference type="EMBL" id="KAK5578780.1"/>
    </source>
</evidence>
<dbReference type="InterPro" id="IPR020818">
    <property type="entry name" value="Chaperonin_GroES"/>
</dbReference>
<dbReference type="Pfam" id="PF00166">
    <property type="entry name" value="Cpn10"/>
    <property type="match status" value="1"/>
</dbReference>
<gene>
    <name evidence="4" type="ORF">RB653_008453</name>
</gene>
<accession>A0AAN7YZS4</accession>
<keyword evidence="5" id="KW-1185">Reference proteome</keyword>
<dbReference type="InterPro" id="IPR011032">
    <property type="entry name" value="GroES-like_sf"/>
</dbReference>
<evidence type="ECO:0008006" key="6">
    <source>
        <dbReference type="Google" id="ProtNLM"/>
    </source>
</evidence>
<dbReference type="GO" id="GO:0051082">
    <property type="term" value="F:unfolded protein binding"/>
    <property type="evidence" value="ECO:0007669"/>
    <property type="project" value="TreeGrafter"/>
</dbReference>
<dbReference type="EMBL" id="JAVFKY010000003">
    <property type="protein sequence ID" value="KAK5578780.1"/>
    <property type="molecule type" value="Genomic_DNA"/>
</dbReference>
<dbReference type="PANTHER" id="PTHR10772:SF0">
    <property type="entry name" value="10 KDA HEAT SHOCK PROTEIN, MITOCHONDRIAL"/>
    <property type="match status" value="1"/>
</dbReference>
<dbReference type="GO" id="GO:0051087">
    <property type="term" value="F:protein-folding chaperone binding"/>
    <property type="evidence" value="ECO:0007669"/>
    <property type="project" value="TreeGrafter"/>
</dbReference>
<evidence type="ECO:0000256" key="1">
    <source>
        <dbReference type="ARBA" id="ARBA00006975"/>
    </source>
</evidence>
<reference evidence="4 5" key="1">
    <citation type="submission" date="2023-11" db="EMBL/GenBank/DDBJ databases">
        <title>Dfirmibasis_genome.</title>
        <authorList>
            <person name="Edelbroek B."/>
            <person name="Kjellin J."/>
            <person name="Jerlstrom-Hultqvist J."/>
            <person name="Soderbom F."/>
        </authorList>
    </citation>
    <scope>NUCLEOTIDE SEQUENCE [LARGE SCALE GENOMIC DNA]</scope>
    <source>
        <strain evidence="4 5">TNS-C-14</strain>
    </source>
</reference>
<dbReference type="PANTHER" id="PTHR10772">
    <property type="entry name" value="10 KDA HEAT SHOCK PROTEIN"/>
    <property type="match status" value="1"/>
</dbReference>
<dbReference type="InterPro" id="IPR037124">
    <property type="entry name" value="Chaperonin_GroES_sf"/>
</dbReference>
<dbReference type="Proteomes" id="UP001344447">
    <property type="component" value="Unassembled WGS sequence"/>
</dbReference>
<dbReference type="GO" id="GO:0044183">
    <property type="term" value="F:protein folding chaperone"/>
    <property type="evidence" value="ECO:0007669"/>
    <property type="project" value="InterPro"/>
</dbReference>
<dbReference type="AlphaFoldDB" id="A0AAN7YZS4"/>
<evidence type="ECO:0000256" key="2">
    <source>
        <dbReference type="ARBA" id="ARBA00023186"/>
    </source>
</evidence>
<protein>
    <recommendedName>
        <fullName evidence="6">10 kDa chaperonin</fullName>
    </recommendedName>
</protein>
<keyword evidence="2 3" id="KW-0143">Chaperone</keyword>
<sequence>MSAIKKFIPLLDRVLIEKISNQTTKTTGGIFIPTNKDAPTNNAKIIAVGTGSVKFDGSFVDPIVKEGDIVLINPKARTNSVPWGDKTYHLINENDILGIIEN</sequence>
<comment type="similarity">
    <text evidence="1 3">Belongs to the GroES chaperonin family.</text>
</comment>
<dbReference type="SMART" id="SM00883">
    <property type="entry name" value="Cpn10"/>
    <property type="match status" value="1"/>
</dbReference>
<dbReference type="GO" id="GO:0005524">
    <property type="term" value="F:ATP binding"/>
    <property type="evidence" value="ECO:0007669"/>
    <property type="project" value="InterPro"/>
</dbReference>
<dbReference type="PRINTS" id="PR00297">
    <property type="entry name" value="CHAPERONIN10"/>
</dbReference>
<dbReference type="GO" id="GO:0046872">
    <property type="term" value="F:metal ion binding"/>
    <property type="evidence" value="ECO:0007669"/>
    <property type="project" value="TreeGrafter"/>
</dbReference>
<name>A0AAN7YZS4_9MYCE</name>